<accession>A0A1D6ITN6</accession>
<proteinExistence type="predicted"/>
<evidence type="ECO:0000313" key="1">
    <source>
        <dbReference type="EMBL" id="AQK39390.1"/>
    </source>
</evidence>
<reference evidence="1" key="1">
    <citation type="submission" date="2015-12" db="EMBL/GenBank/DDBJ databases">
        <title>Update maize B73 reference genome by single molecule sequencing technologies.</title>
        <authorList>
            <consortium name="Maize Genome Sequencing Project"/>
            <person name="Ware D."/>
        </authorList>
    </citation>
    <scope>NUCLEOTIDE SEQUENCE</scope>
    <source>
        <tissue evidence="1">Seedling</tissue>
    </source>
</reference>
<name>A0A1D6ITN6_MAIZE</name>
<organism evidence="1">
    <name type="scientific">Zea mays</name>
    <name type="common">Maize</name>
    <dbReference type="NCBI Taxonomy" id="4577"/>
    <lineage>
        <taxon>Eukaryota</taxon>
        <taxon>Viridiplantae</taxon>
        <taxon>Streptophyta</taxon>
        <taxon>Embryophyta</taxon>
        <taxon>Tracheophyta</taxon>
        <taxon>Spermatophyta</taxon>
        <taxon>Magnoliopsida</taxon>
        <taxon>Liliopsida</taxon>
        <taxon>Poales</taxon>
        <taxon>Poaceae</taxon>
        <taxon>PACMAD clade</taxon>
        <taxon>Panicoideae</taxon>
        <taxon>Andropogonodae</taxon>
        <taxon>Andropogoneae</taxon>
        <taxon>Tripsacinae</taxon>
        <taxon>Zea</taxon>
    </lineage>
</organism>
<sequence length="67" mass="7854">MAMEAKNDKRLYQDMTVDNIEIGYSQMQAPHLNDVEEWKRFYQVHNGQDSTQKGHAVKHLIPVVLQQ</sequence>
<dbReference type="EMBL" id="CM000786">
    <property type="protein sequence ID" value="AQK39390.1"/>
    <property type="molecule type" value="Genomic_DNA"/>
</dbReference>
<dbReference type="AlphaFoldDB" id="A0A1D6ITN6"/>
<protein>
    <submittedName>
        <fullName evidence="1">RING/FYVE/PHD zinc finger superfamily protein</fullName>
    </submittedName>
</protein>
<gene>
    <name evidence="1" type="ORF">ZEAMMB73_Zm00001d023494</name>
</gene>